<dbReference type="EMBL" id="CP000013">
    <property type="protein sequence ID" value="AAU07276.1"/>
    <property type="molecule type" value="Genomic_DNA"/>
</dbReference>
<organism evidence="1 2">
    <name type="scientific">Borrelia garinii subsp. bavariensis (strain ATCC BAA-2496 / DSM 23469 / PBi)</name>
    <name type="common">Borreliella bavariensis</name>
    <dbReference type="NCBI Taxonomy" id="290434"/>
    <lineage>
        <taxon>Bacteria</taxon>
        <taxon>Pseudomonadati</taxon>
        <taxon>Spirochaetota</taxon>
        <taxon>Spirochaetia</taxon>
        <taxon>Spirochaetales</taxon>
        <taxon>Borreliaceae</taxon>
        <taxon>Borreliella</taxon>
    </lineage>
</organism>
<dbReference type="KEGG" id="bga:BG0431"/>
<gene>
    <name evidence="1" type="ordered locus">BG0431</name>
</gene>
<evidence type="ECO:0000313" key="2">
    <source>
        <dbReference type="Proteomes" id="UP000002276"/>
    </source>
</evidence>
<sequence length="32" mass="3452">MSPDHHGPYVLGNTYYNGLCKAELNSDAKQGA</sequence>
<dbReference type="Proteomes" id="UP000002276">
    <property type="component" value="Chromosome"/>
</dbReference>
<protein>
    <submittedName>
        <fullName evidence="1">Uncharacterized protein</fullName>
    </submittedName>
</protein>
<reference evidence="1 2" key="1">
    <citation type="journal article" date="2004" name="Nucleic Acids Res.">
        <title>Comparative analysis of the Borrelia garinii genome.</title>
        <authorList>
            <person name="Glockner G."/>
            <person name="Lehmann R."/>
            <person name="Romualdi A."/>
            <person name="Pradella S."/>
            <person name="Schulte-Spechtel U."/>
            <person name="Schilhabel M."/>
            <person name="Wilske B."/>
            <person name="Suhnel J."/>
            <person name="Platzer M."/>
        </authorList>
    </citation>
    <scope>NUCLEOTIDE SEQUENCE [LARGE SCALE GENOMIC DNA]</scope>
    <source>
        <strain evidence="2">ATCC BAA-2496 / DSM 23469 / PBi</strain>
    </source>
</reference>
<name>A0A7I6GW91_BORGP</name>
<evidence type="ECO:0000313" key="1">
    <source>
        <dbReference type="EMBL" id="AAU07276.1"/>
    </source>
</evidence>
<accession>A0A7I6GW91</accession>
<proteinExistence type="predicted"/>
<dbReference type="AlphaFoldDB" id="A0A7I6GW91"/>